<name>A0A382F123_9ZZZZ</name>
<dbReference type="Gene3D" id="3.40.1190.10">
    <property type="entry name" value="Mur-like, catalytic domain"/>
    <property type="match status" value="1"/>
</dbReference>
<gene>
    <name evidence="5" type="ORF">METZ01_LOCUS209199</name>
</gene>
<proteinExistence type="predicted"/>
<dbReference type="AlphaFoldDB" id="A0A382F123"/>
<evidence type="ECO:0000313" key="5">
    <source>
        <dbReference type="EMBL" id="SVB56345.1"/>
    </source>
</evidence>
<dbReference type="InterPro" id="IPR013221">
    <property type="entry name" value="Mur_ligase_cen"/>
</dbReference>
<dbReference type="GO" id="GO:0008360">
    <property type="term" value="P:regulation of cell shape"/>
    <property type="evidence" value="ECO:0007669"/>
    <property type="project" value="InterPro"/>
</dbReference>
<dbReference type="Pfam" id="PF08245">
    <property type="entry name" value="Mur_ligase_M"/>
    <property type="match status" value="1"/>
</dbReference>
<protein>
    <recommendedName>
        <fullName evidence="4">Mur ligase central domain-containing protein</fullName>
    </recommendedName>
</protein>
<accession>A0A382F123</accession>
<keyword evidence="2" id="KW-0547">Nucleotide-binding</keyword>
<dbReference type="InterPro" id="IPR005762">
    <property type="entry name" value="MurD"/>
</dbReference>
<dbReference type="GO" id="GO:0008764">
    <property type="term" value="F:UDP-N-acetylmuramoylalanine-D-glutamate ligase activity"/>
    <property type="evidence" value="ECO:0007669"/>
    <property type="project" value="InterPro"/>
</dbReference>
<evidence type="ECO:0000256" key="2">
    <source>
        <dbReference type="ARBA" id="ARBA00022741"/>
    </source>
</evidence>
<dbReference type="SUPFAM" id="SSF51984">
    <property type="entry name" value="MurCD N-terminal domain"/>
    <property type="match status" value="1"/>
</dbReference>
<dbReference type="GO" id="GO:0051301">
    <property type="term" value="P:cell division"/>
    <property type="evidence" value="ECO:0007669"/>
    <property type="project" value="InterPro"/>
</dbReference>
<dbReference type="Pfam" id="PF21799">
    <property type="entry name" value="MurD-like_N"/>
    <property type="match status" value="1"/>
</dbReference>
<dbReference type="NCBIfam" id="TIGR01087">
    <property type="entry name" value="murD"/>
    <property type="match status" value="1"/>
</dbReference>
<dbReference type="Gene3D" id="3.40.50.720">
    <property type="entry name" value="NAD(P)-binding Rossmann-like Domain"/>
    <property type="match status" value="1"/>
</dbReference>
<dbReference type="GO" id="GO:0009252">
    <property type="term" value="P:peptidoglycan biosynthetic process"/>
    <property type="evidence" value="ECO:0007669"/>
    <property type="project" value="UniProtKB-UniPathway"/>
</dbReference>
<sequence>MDLKNKIVSVIGLGKTGVATANFLARRGSKVSIMDNKPYNQLSELTDQLLPGIETVYQNCEPLPDSDLVVVSPSVDIESDFLKNSRQKGTEIISEIELASRVNSASLIGITGTNGKSTCTSLIDEILTEGGKNTQAGGNLGTPFISLVDQGPTEYRVLEISSFQMEATYSFHPKIAVILNITPDHLDRHESFKQYIGLKEKVYANQTKNDSLILNYDDSNTCSLGGNCPAKQIFFSL</sequence>
<organism evidence="5">
    <name type="scientific">marine metagenome</name>
    <dbReference type="NCBI Taxonomy" id="408172"/>
    <lineage>
        <taxon>unclassified sequences</taxon>
        <taxon>metagenomes</taxon>
        <taxon>ecological metagenomes</taxon>
    </lineage>
</organism>
<dbReference type="PANTHER" id="PTHR43692">
    <property type="entry name" value="UDP-N-ACETYLMURAMOYLALANINE--D-GLUTAMATE LIGASE"/>
    <property type="match status" value="1"/>
</dbReference>
<dbReference type="UniPathway" id="UPA00219"/>
<evidence type="ECO:0000256" key="3">
    <source>
        <dbReference type="ARBA" id="ARBA00022840"/>
    </source>
</evidence>
<dbReference type="GO" id="GO:0005737">
    <property type="term" value="C:cytoplasm"/>
    <property type="evidence" value="ECO:0007669"/>
    <property type="project" value="InterPro"/>
</dbReference>
<evidence type="ECO:0000256" key="1">
    <source>
        <dbReference type="ARBA" id="ARBA00022598"/>
    </source>
</evidence>
<dbReference type="SUPFAM" id="SSF53623">
    <property type="entry name" value="MurD-like peptide ligases, catalytic domain"/>
    <property type="match status" value="1"/>
</dbReference>
<dbReference type="PANTHER" id="PTHR43692:SF1">
    <property type="entry name" value="UDP-N-ACETYLMURAMOYLALANINE--D-GLUTAMATE LIGASE"/>
    <property type="match status" value="1"/>
</dbReference>
<reference evidence="5" key="1">
    <citation type="submission" date="2018-05" db="EMBL/GenBank/DDBJ databases">
        <authorList>
            <person name="Lanie J.A."/>
            <person name="Ng W.-L."/>
            <person name="Kazmierczak K.M."/>
            <person name="Andrzejewski T.M."/>
            <person name="Davidsen T.M."/>
            <person name="Wayne K.J."/>
            <person name="Tettelin H."/>
            <person name="Glass J.I."/>
            <person name="Rusch D."/>
            <person name="Podicherti R."/>
            <person name="Tsui H.-C.T."/>
            <person name="Winkler M.E."/>
        </authorList>
    </citation>
    <scope>NUCLEOTIDE SEQUENCE</scope>
</reference>
<dbReference type="EMBL" id="UINC01047273">
    <property type="protein sequence ID" value="SVB56345.1"/>
    <property type="molecule type" value="Genomic_DNA"/>
</dbReference>
<dbReference type="InterPro" id="IPR036565">
    <property type="entry name" value="Mur-like_cat_sf"/>
</dbReference>
<feature type="non-terminal residue" evidence="5">
    <location>
        <position position="237"/>
    </location>
</feature>
<evidence type="ECO:0000259" key="4">
    <source>
        <dbReference type="Pfam" id="PF08245"/>
    </source>
</evidence>
<dbReference type="GO" id="GO:0005524">
    <property type="term" value="F:ATP binding"/>
    <property type="evidence" value="ECO:0007669"/>
    <property type="project" value="UniProtKB-KW"/>
</dbReference>
<keyword evidence="3" id="KW-0067">ATP-binding</keyword>
<feature type="domain" description="Mur ligase central" evidence="4">
    <location>
        <begin position="110"/>
        <end position="219"/>
    </location>
</feature>
<keyword evidence="1" id="KW-0436">Ligase</keyword>